<protein>
    <submittedName>
        <fullName evidence="9">ABC transporter permease subunit</fullName>
    </submittedName>
</protein>
<keyword evidence="4 7" id="KW-0812">Transmembrane</keyword>
<comment type="similarity">
    <text evidence="7">Belongs to the binding-protein-dependent transport system permease family.</text>
</comment>
<dbReference type="PANTHER" id="PTHR30151">
    <property type="entry name" value="ALKANE SULFONATE ABC TRANSPORTER-RELATED, MEMBRANE SUBUNIT"/>
    <property type="match status" value="1"/>
</dbReference>
<keyword evidence="3" id="KW-1003">Cell membrane</keyword>
<dbReference type="EMBL" id="WUEY01000021">
    <property type="protein sequence ID" value="NEI73696.1"/>
    <property type="molecule type" value="Genomic_DNA"/>
</dbReference>
<proteinExistence type="inferred from homology"/>
<evidence type="ECO:0000256" key="7">
    <source>
        <dbReference type="RuleBase" id="RU363032"/>
    </source>
</evidence>
<dbReference type="InterPro" id="IPR000515">
    <property type="entry name" value="MetI-like"/>
</dbReference>
<keyword evidence="5 7" id="KW-1133">Transmembrane helix</keyword>
<comment type="caution">
    <text evidence="9">The sequence shown here is derived from an EMBL/GenBank/DDBJ whole genome shotgun (WGS) entry which is preliminary data.</text>
</comment>
<dbReference type="AlphaFoldDB" id="A0A6L9UHU8"/>
<feature type="transmembrane region" description="Helical" evidence="7">
    <location>
        <begin position="64"/>
        <end position="87"/>
    </location>
</feature>
<organism evidence="9 10">
    <name type="scientific">Rhizobium lusitanum</name>
    <dbReference type="NCBI Taxonomy" id="293958"/>
    <lineage>
        <taxon>Bacteria</taxon>
        <taxon>Pseudomonadati</taxon>
        <taxon>Pseudomonadota</taxon>
        <taxon>Alphaproteobacteria</taxon>
        <taxon>Hyphomicrobiales</taxon>
        <taxon>Rhizobiaceae</taxon>
        <taxon>Rhizobium/Agrobacterium group</taxon>
        <taxon>Rhizobium</taxon>
    </lineage>
</organism>
<reference evidence="9 10" key="1">
    <citation type="submission" date="2019-12" db="EMBL/GenBank/DDBJ databases">
        <title>Rhizobium genotypes associated with high levels of biological nitrogen fixation by grain legumes in a temperate-maritime cropping system.</title>
        <authorList>
            <person name="Maluk M."/>
            <person name="Francesc Ferrando Molina F."/>
            <person name="Lopez Del Egido L."/>
            <person name="Lafos M."/>
            <person name="Langarica-Fuentes A."/>
            <person name="Gebre Yohannes G."/>
            <person name="Young M.W."/>
            <person name="Martin P."/>
            <person name="Gantlett R."/>
            <person name="Kenicer G."/>
            <person name="Hawes C."/>
            <person name="Begg G.S."/>
            <person name="Quilliam R.S."/>
            <person name="Squire G.R."/>
            <person name="Poole P.S."/>
            <person name="Young P.W."/>
            <person name="Iannetta P.M."/>
            <person name="James E.K."/>
        </authorList>
    </citation>
    <scope>NUCLEOTIDE SEQUENCE [LARGE SCALE GENOMIC DNA]</scope>
    <source>
        <strain evidence="9 10">JHI1118</strain>
    </source>
</reference>
<keyword evidence="2 7" id="KW-0813">Transport</keyword>
<dbReference type="Gene3D" id="1.10.3720.10">
    <property type="entry name" value="MetI-like"/>
    <property type="match status" value="1"/>
</dbReference>
<evidence type="ECO:0000256" key="1">
    <source>
        <dbReference type="ARBA" id="ARBA00004651"/>
    </source>
</evidence>
<evidence type="ECO:0000259" key="8">
    <source>
        <dbReference type="PROSITE" id="PS50928"/>
    </source>
</evidence>
<dbReference type="Pfam" id="PF00528">
    <property type="entry name" value="BPD_transp_1"/>
    <property type="match status" value="1"/>
</dbReference>
<dbReference type="CDD" id="cd06261">
    <property type="entry name" value="TM_PBP2"/>
    <property type="match status" value="1"/>
</dbReference>
<evidence type="ECO:0000313" key="9">
    <source>
        <dbReference type="EMBL" id="NEI73696.1"/>
    </source>
</evidence>
<dbReference type="PANTHER" id="PTHR30151:SF0">
    <property type="entry name" value="ABC TRANSPORTER PERMEASE PROTEIN MJ0413-RELATED"/>
    <property type="match status" value="1"/>
</dbReference>
<dbReference type="GO" id="GO:0055085">
    <property type="term" value="P:transmembrane transport"/>
    <property type="evidence" value="ECO:0007669"/>
    <property type="project" value="InterPro"/>
</dbReference>
<name>A0A6L9UHU8_9HYPH</name>
<evidence type="ECO:0000256" key="4">
    <source>
        <dbReference type="ARBA" id="ARBA00022692"/>
    </source>
</evidence>
<feature type="domain" description="ABC transmembrane type-1" evidence="8">
    <location>
        <begin position="60"/>
        <end position="240"/>
    </location>
</feature>
<feature type="transmembrane region" description="Helical" evidence="7">
    <location>
        <begin position="108"/>
        <end position="135"/>
    </location>
</feature>
<evidence type="ECO:0000256" key="2">
    <source>
        <dbReference type="ARBA" id="ARBA00022448"/>
    </source>
</evidence>
<sequence length="259" mass="28375">MGFERWLLRFRALVSFLLIVAIWQVVAMLELVPSRYFPPMTAIAGGFWSMLMSGELLAGDGLTLMRAIIGIAGASLIGVGLALLAEISPTFRAGFRPIAALVQPIPPAALVPMAVFMLGLGFKLYAFVIVLVTIWPPYLNGAAALSAVSDVQVKTGRMLGLSDREILFRIKLPAAWPEIFSGIRYAATISLIAVVVAEMLAGHDGLGFMLIRKAFATRIPEVYALMFVCAFNGVVMNWLVNLARWRVTGWHMRMTERFA</sequence>
<accession>A0A6L9UHU8</accession>
<dbReference type="RefSeq" id="WP_163992270.1">
    <property type="nucleotide sequence ID" value="NZ_WUEY01000021.1"/>
</dbReference>
<dbReference type="SUPFAM" id="SSF161098">
    <property type="entry name" value="MetI-like"/>
    <property type="match status" value="1"/>
</dbReference>
<evidence type="ECO:0000313" key="10">
    <source>
        <dbReference type="Proteomes" id="UP000483035"/>
    </source>
</evidence>
<dbReference type="GO" id="GO:0005886">
    <property type="term" value="C:plasma membrane"/>
    <property type="evidence" value="ECO:0007669"/>
    <property type="project" value="UniProtKB-SubCell"/>
</dbReference>
<evidence type="ECO:0000256" key="5">
    <source>
        <dbReference type="ARBA" id="ARBA00022989"/>
    </source>
</evidence>
<keyword evidence="6 7" id="KW-0472">Membrane</keyword>
<feature type="transmembrane region" description="Helical" evidence="7">
    <location>
        <begin position="6"/>
        <end position="29"/>
    </location>
</feature>
<feature type="transmembrane region" description="Helical" evidence="7">
    <location>
        <begin position="182"/>
        <end position="201"/>
    </location>
</feature>
<dbReference type="Proteomes" id="UP000483035">
    <property type="component" value="Unassembled WGS sequence"/>
</dbReference>
<dbReference type="PROSITE" id="PS50928">
    <property type="entry name" value="ABC_TM1"/>
    <property type="match status" value="1"/>
</dbReference>
<evidence type="ECO:0000256" key="6">
    <source>
        <dbReference type="ARBA" id="ARBA00023136"/>
    </source>
</evidence>
<feature type="transmembrane region" description="Helical" evidence="7">
    <location>
        <begin position="222"/>
        <end position="240"/>
    </location>
</feature>
<gene>
    <name evidence="9" type="ORF">GR212_29520</name>
</gene>
<dbReference type="InterPro" id="IPR035906">
    <property type="entry name" value="MetI-like_sf"/>
</dbReference>
<evidence type="ECO:0000256" key="3">
    <source>
        <dbReference type="ARBA" id="ARBA00022475"/>
    </source>
</evidence>
<comment type="subcellular location">
    <subcellularLocation>
        <location evidence="1 7">Cell membrane</location>
        <topology evidence="1 7">Multi-pass membrane protein</topology>
    </subcellularLocation>
</comment>